<name>A0A1M7TMZ3_9RHOB</name>
<sequence>MTPQKPTNAVDPSAVWGVALILLAATAPLYPLLIHGWSEWNTDYTAVQQARRMVWALLYLCMAIQIWRWREAARRVLLAQPVLLFAAAWFAASCLWSPSPLKGGVALVQYAIILVFGGAAAMRLGPLGLLGSIRLMGLVVVAASAVMAVVAPLYAFGQHVNTGALRGIYIEKNHLAQVLSYAFVAALFEAAAAPREGRARLWLGVGAIAAALVAARSSVALGQLLLGGALALSVVGLAGLRYGGWAVGAAALAGLAALGATLPATLAALGEDMTLNGRTELWALLWPHVEARPLIGHGFFGFWSRPEAASIPDVLGWNARGAHNGWITALLTTGVIGAGLWALHWSFIVAAALRTLRPGGDAALAGCGALAIAHLVWSMFEANQLTQMNWQGLIAGAAMALPVWARAGAAARRSAARAVG</sequence>
<dbReference type="InterPro" id="IPR007016">
    <property type="entry name" value="O-antigen_ligase-rel_domated"/>
</dbReference>
<evidence type="ECO:0000256" key="4">
    <source>
        <dbReference type="ARBA" id="ARBA00023136"/>
    </source>
</evidence>
<feature type="transmembrane region" description="Helical" evidence="5">
    <location>
        <begin position="104"/>
        <end position="123"/>
    </location>
</feature>
<gene>
    <name evidence="7" type="ORF">SAMN05216200_10835</name>
</gene>
<feature type="transmembrane region" description="Helical" evidence="5">
    <location>
        <begin position="362"/>
        <end position="380"/>
    </location>
</feature>
<keyword evidence="4 5" id="KW-0472">Membrane</keyword>
<evidence type="ECO:0000256" key="1">
    <source>
        <dbReference type="ARBA" id="ARBA00004141"/>
    </source>
</evidence>
<feature type="transmembrane region" description="Helical" evidence="5">
    <location>
        <begin position="199"/>
        <end position="215"/>
    </location>
</feature>
<feature type="transmembrane region" description="Helical" evidence="5">
    <location>
        <begin position="76"/>
        <end position="98"/>
    </location>
</feature>
<feature type="transmembrane region" description="Helical" evidence="5">
    <location>
        <begin position="53"/>
        <end position="69"/>
    </location>
</feature>
<dbReference type="PANTHER" id="PTHR37422">
    <property type="entry name" value="TEICHURONIC ACID BIOSYNTHESIS PROTEIN TUAE"/>
    <property type="match status" value="1"/>
</dbReference>
<dbReference type="EMBL" id="FRDL01000008">
    <property type="protein sequence ID" value="SHN72121.1"/>
    <property type="molecule type" value="Genomic_DNA"/>
</dbReference>
<dbReference type="GO" id="GO:0016874">
    <property type="term" value="F:ligase activity"/>
    <property type="evidence" value="ECO:0007669"/>
    <property type="project" value="UniProtKB-KW"/>
</dbReference>
<evidence type="ECO:0000256" key="2">
    <source>
        <dbReference type="ARBA" id="ARBA00022692"/>
    </source>
</evidence>
<keyword evidence="8" id="KW-1185">Reference proteome</keyword>
<organism evidence="7 8">
    <name type="scientific">Oceanicella actignis</name>
    <dbReference type="NCBI Taxonomy" id="1189325"/>
    <lineage>
        <taxon>Bacteria</taxon>
        <taxon>Pseudomonadati</taxon>
        <taxon>Pseudomonadota</taxon>
        <taxon>Alphaproteobacteria</taxon>
        <taxon>Rhodobacterales</taxon>
        <taxon>Paracoccaceae</taxon>
        <taxon>Oceanicella</taxon>
    </lineage>
</organism>
<feature type="transmembrane region" description="Helical" evidence="5">
    <location>
        <begin position="326"/>
        <end position="350"/>
    </location>
</feature>
<dbReference type="InterPro" id="IPR051533">
    <property type="entry name" value="WaaL-like"/>
</dbReference>
<dbReference type="PANTHER" id="PTHR37422:SF13">
    <property type="entry name" value="LIPOPOLYSACCHARIDE BIOSYNTHESIS PROTEIN PA4999-RELATED"/>
    <property type="match status" value="1"/>
</dbReference>
<feature type="transmembrane region" description="Helical" evidence="5">
    <location>
        <begin position="12"/>
        <end position="33"/>
    </location>
</feature>
<evidence type="ECO:0000256" key="5">
    <source>
        <dbReference type="SAM" id="Phobius"/>
    </source>
</evidence>
<dbReference type="GO" id="GO:0016020">
    <property type="term" value="C:membrane"/>
    <property type="evidence" value="ECO:0007669"/>
    <property type="project" value="UniProtKB-SubCell"/>
</dbReference>
<dbReference type="AlphaFoldDB" id="A0A1M7TMZ3"/>
<feature type="transmembrane region" description="Helical" evidence="5">
    <location>
        <begin position="392"/>
        <end position="411"/>
    </location>
</feature>
<keyword evidence="7" id="KW-0436">Ligase</keyword>
<feature type="transmembrane region" description="Helical" evidence="5">
    <location>
        <begin position="221"/>
        <end position="240"/>
    </location>
</feature>
<feature type="transmembrane region" description="Helical" evidence="5">
    <location>
        <begin position="247"/>
        <end position="269"/>
    </location>
</feature>
<dbReference type="RefSeq" id="WP_072747849.1">
    <property type="nucleotide sequence ID" value="NZ_FOHL01000008.1"/>
</dbReference>
<comment type="subcellular location">
    <subcellularLocation>
        <location evidence="1">Membrane</location>
        <topology evidence="1">Multi-pass membrane protein</topology>
    </subcellularLocation>
</comment>
<keyword evidence="3 5" id="KW-1133">Transmembrane helix</keyword>
<dbReference type="STRING" id="1189325.SAMN04488119_10834"/>
<dbReference type="Pfam" id="PF04932">
    <property type="entry name" value="Wzy_C"/>
    <property type="match status" value="1"/>
</dbReference>
<evidence type="ECO:0000259" key="6">
    <source>
        <dbReference type="Pfam" id="PF04932"/>
    </source>
</evidence>
<reference evidence="7 8" key="1">
    <citation type="submission" date="2016-12" db="EMBL/GenBank/DDBJ databases">
        <authorList>
            <person name="Song W.-J."/>
            <person name="Kurnit D.M."/>
        </authorList>
    </citation>
    <scope>NUCLEOTIDE SEQUENCE [LARGE SCALE GENOMIC DNA]</scope>
    <source>
        <strain evidence="7 8">CGMCC 1.10808</strain>
    </source>
</reference>
<keyword evidence="2 5" id="KW-0812">Transmembrane</keyword>
<evidence type="ECO:0000313" key="8">
    <source>
        <dbReference type="Proteomes" id="UP000184066"/>
    </source>
</evidence>
<protein>
    <submittedName>
        <fullName evidence="7">O-antigen ligase</fullName>
    </submittedName>
</protein>
<dbReference type="Proteomes" id="UP000184066">
    <property type="component" value="Unassembled WGS sequence"/>
</dbReference>
<evidence type="ECO:0000313" key="7">
    <source>
        <dbReference type="EMBL" id="SHN72121.1"/>
    </source>
</evidence>
<feature type="domain" description="O-antigen ligase-related" evidence="6">
    <location>
        <begin position="207"/>
        <end position="341"/>
    </location>
</feature>
<accession>A0A1M7TMZ3</accession>
<evidence type="ECO:0000256" key="3">
    <source>
        <dbReference type="ARBA" id="ARBA00022989"/>
    </source>
</evidence>
<feature type="transmembrane region" description="Helical" evidence="5">
    <location>
        <begin position="135"/>
        <end position="155"/>
    </location>
</feature>
<proteinExistence type="predicted"/>